<reference evidence="2 3" key="1">
    <citation type="submission" date="2018-06" db="EMBL/GenBank/DDBJ databases">
        <authorList>
            <consortium name="Pathogen Informatics"/>
            <person name="Doyle S."/>
        </authorList>
    </citation>
    <scope>NUCLEOTIDE SEQUENCE [LARGE SCALE GENOMIC DNA]</scope>
    <source>
        <strain evidence="2 3">NCTC11842</strain>
    </source>
</reference>
<evidence type="ECO:0000313" key="3">
    <source>
        <dbReference type="Proteomes" id="UP000250443"/>
    </source>
</evidence>
<keyword evidence="4" id="KW-1185">Reference proteome</keyword>
<dbReference type="RefSeq" id="WP_010796588.1">
    <property type="nucleotide sequence ID" value="NZ_CP044086.1"/>
</dbReference>
<name>A0A2X2CWH9_PSELU</name>
<dbReference type="EMBL" id="UAUF01000014">
    <property type="protein sequence ID" value="SPZ13132.1"/>
    <property type="molecule type" value="Genomic_DNA"/>
</dbReference>
<evidence type="ECO:0008006" key="5">
    <source>
        <dbReference type="Google" id="ProtNLM"/>
    </source>
</evidence>
<dbReference type="Proteomes" id="UP000626180">
    <property type="component" value="Unassembled WGS sequence"/>
</dbReference>
<evidence type="ECO:0000313" key="4">
    <source>
        <dbReference type="Proteomes" id="UP000626180"/>
    </source>
</evidence>
<dbReference type="Proteomes" id="UP000250443">
    <property type="component" value="Unassembled WGS sequence"/>
</dbReference>
<dbReference type="AlphaFoldDB" id="A0A2X2CWH9"/>
<sequence length="132" mass="14863">MQKLKVDWDTTRDVLRAGTREDSVSVRTIAVDVARRQDTSADDPQVIEAILKAADELVRNGFIDAPYPFEKDSEVRGIKPLGQELFEWMEDEHKWNRLRPALEEALQSGLGADHQYLSANALDAAMRGIGVR</sequence>
<dbReference type="EMBL" id="JADMCD010000008">
    <property type="protein sequence ID" value="MBF8642090.1"/>
    <property type="molecule type" value="Genomic_DNA"/>
</dbReference>
<proteinExistence type="predicted"/>
<evidence type="ECO:0000313" key="1">
    <source>
        <dbReference type="EMBL" id="MBF8642090.1"/>
    </source>
</evidence>
<protein>
    <recommendedName>
        <fullName evidence="5">DUF2513 domain-containing protein</fullName>
    </recommendedName>
</protein>
<accession>A0A2X2CWH9</accession>
<evidence type="ECO:0000313" key="2">
    <source>
        <dbReference type="EMBL" id="SPZ13132.1"/>
    </source>
</evidence>
<organism evidence="2 3">
    <name type="scientific">Pseudomonas luteola</name>
    <dbReference type="NCBI Taxonomy" id="47886"/>
    <lineage>
        <taxon>Bacteria</taxon>
        <taxon>Pseudomonadati</taxon>
        <taxon>Pseudomonadota</taxon>
        <taxon>Gammaproteobacteria</taxon>
        <taxon>Pseudomonadales</taxon>
        <taxon>Pseudomonadaceae</taxon>
        <taxon>Pseudomonas</taxon>
    </lineage>
</organism>
<reference evidence="1 4" key="2">
    <citation type="submission" date="2020-10" db="EMBL/GenBank/DDBJ databases">
        <title>Genome sequences of Pseudomonas isolates.</title>
        <authorList>
            <person name="Wessels L."/>
            <person name="Reich F."/>
            <person name="Hammerl J."/>
        </authorList>
    </citation>
    <scope>NUCLEOTIDE SEQUENCE [LARGE SCALE GENOMIC DNA]</scope>
    <source>
        <strain evidence="1 4">20-MO00624-0</strain>
    </source>
</reference>
<gene>
    <name evidence="1" type="ORF">IRZ65_15500</name>
    <name evidence="2" type="ORF">NCTC11842_04853</name>
</gene>